<name>A0A913XQU6_EXADI</name>
<dbReference type="KEGG" id="epa:110246758"/>
<evidence type="ECO:0000313" key="2">
    <source>
        <dbReference type="EnsemblMetazoa" id="XP_020908780.1"/>
    </source>
</evidence>
<feature type="compositionally biased region" description="Basic and acidic residues" evidence="1">
    <location>
        <begin position="1"/>
        <end position="27"/>
    </location>
</feature>
<keyword evidence="3" id="KW-1185">Reference proteome</keyword>
<dbReference type="RefSeq" id="XP_020908780.1">
    <property type="nucleotide sequence ID" value="XM_021053121.2"/>
</dbReference>
<dbReference type="OMA" id="WKENTAK"/>
<protein>
    <submittedName>
        <fullName evidence="2">Uncharacterized protein</fullName>
    </submittedName>
</protein>
<evidence type="ECO:0000256" key="1">
    <source>
        <dbReference type="SAM" id="MobiDB-lite"/>
    </source>
</evidence>
<sequence>MKLKNKDNSRPVQRGKQDEREQQKEQDVESPNQIVPANFDESGSPEEPGKFSGVFKQVLRALDILQSLCKLQLTLKYQKWRVVVVKTAKLGKVIGCKITCDLHKGKLRLKLETSALVTVISSLIPAPIQTAVTSINTAFKRIPSGNAVIVSQLSEKILHFIAKAKSSTKAISCPSIPNAIGSKIADDNPVVSLVDSLLSLNVVFILGESTAIKLKRKQILGFAQTGDVEIDLRHGIEIVKRPRNLFRREHISLALLKLTEWTSSERELKMTIEIIEILKYVKNFQSH</sequence>
<evidence type="ECO:0000313" key="3">
    <source>
        <dbReference type="Proteomes" id="UP000887567"/>
    </source>
</evidence>
<dbReference type="Proteomes" id="UP000887567">
    <property type="component" value="Unplaced"/>
</dbReference>
<organism evidence="2 3">
    <name type="scientific">Exaiptasia diaphana</name>
    <name type="common">Tropical sea anemone</name>
    <name type="synonym">Aiptasia pulchella</name>
    <dbReference type="NCBI Taxonomy" id="2652724"/>
    <lineage>
        <taxon>Eukaryota</taxon>
        <taxon>Metazoa</taxon>
        <taxon>Cnidaria</taxon>
        <taxon>Anthozoa</taxon>
        <taxon>Hexacorallia</taxon>
        <taxon>Actiniaria</taxon>
        <taxon>Aiptasiidae</taxon>
        <taxon>Exaiptasia</taxon>
    </lineage>
</organism>
<proteinExistence type="predicted"/>
<feature type="region of interest" description="Disordered" evidence="1">
    <location>
        <begin position="1"/>
        <end position="47"/>
    </location>
</feature>
<accession>A0A913XQU6</accession>
<dbReference type="AlphaFoldDB" id="A0A913XQU6"/>
<dbReference type="EnsemblMetazoa" id="XM_021053121.2">
    <property type="protein sequence ID" value="XP_020908780.1"/>
    <property type="gene ID" value="LOC110246758"/>
</dbReference>
<reference evidence="2" key="1">
    <citation type="submission" date="2022-11" db="UniProtKB">
        <authorList>
            <consortium name="EnsemblMetazoa"/>
        </authorList>
    </citation>
    <scope>IDENTIFICATION</scope>
</reference>
<dbReference type="GeneID" id="110246758"/>